<dbReference type="EMBL" id="BTRK01000002">
    <property type="protein sequence ID" value="GMR38960.1"/>
    <property type="molecule type" value="Genomic_DNA"/>
</dbReference>
<evidence type="ECO:0000313" key="2">
    <source>
        <dbReference type="Proteomes" id="UP001328107"/>
    </source>
</evidence>
<sequence>LSVSASTERPCVFWELKRTGYFMLSSSISVSPHRMSEQQIEVLILDIGRQRSPIRLANAP</sequence>
<accession>A0AAN5CC13</accession>
<keyword evidence="2" id="KW-1185">Reference proteome</keyword>
<protein>
    <submittedName>
        <fullName evidence="1">Uncharacterized protein</fullName>
    </submittedName>
</protein>
<organism evidence="1 2">
    <name type="scientific">Pristionchus mayeri</name>
    <dbReference type="NCBI Taxonomy" id="1317129"/>
    <lineage>
        <taxon>Eukaryota</taxon>
        <taxon>Metazoa</taxon>
        <taxon>Ecdysozoa</taxon>
        <taxon>Nematoda</taxon>
        <taxon>Chromadorea</taxon>
        <taxon>Rhabditida</taxon>
        <taxon>Rhabditina</taxon>
        <taxon>Diplogasteromorpha</taxon>
        <taxon>Diplogasteroidea</taxon>
        <taxon>Neodiplogasteridae</taxon>
        <taxon>Pristionchus</taxon>
    </lineage>
</organism>
<dbReference type="Proteomes" id="UP001328107">
    <property type="component" value="Unassembled WGS sequence"/>
</dbReference>
<proteinExistence type="predicted"/>
<gene>
    <name evidence="1" type="ORF">PMAYCL1PPCAC_09155</name>
</gene>
<name>A0AAN5CC13_9BILA</name>
<evidence type="ECO:0000313" key="1">
    <source>
        <dbReference type="EMBL" id="GMR38960.1"/>
    </source>
</evidence>
<feature type="non-terminal residue" evidence="1">
    <location>
        <position position="60"/>
    </location>
</feature>
<dbReference type="AlphaFoldDB" id="A0AAN5CC13"/>
<comment type="caution">
    <text evidence="1">The sequence shown here is derived from an EMBL/GenBank/DDBJ whole genome shotgun (WGS) entry which is preliminary data.</text>
</comment>
<reference evidence="2" key="1">
    <citation type="submission" date="2022-10" db="EMBL/GenBank/DDBJ databases">
        <title>Genome assembly of Pristionchus species.</title>
        <authorList>
            <person name="Yoshida K."/>
            <person name="Sommer R.J."/>
        </authorList>
    </citation>
    <scope>NUCLEOTIDE SEQUENCE [LARGE SCALE GENOMIC DNA]</scope>
    <source>
        <strain evidence="2">RS5460</strain>
    </source>
</reference>
<feature type="non-terminal residue" evidence="1">
    <location>
        <position position="1"/>
    </location>
</feature>